<dbReference type="EMBL" id="SFAZ01000253">
    <property type="protein sequence ID" value="TRU70052.1"/>
    <property type="molecule type" value="Genomic_DNA"/>
</dbReference>
<evidence type="ECO:0000313" key="2">
    <source>
        <dbReference type="Proteomes" id="UP000320674"/>
    </source>
</evidence>
<organism evidence="1 2">
    <name type="scientific">Microcystis viridis Mv_BB_P_19951000_S68D</name>
    <dbReference type="NCBI Taxonomy" id="2486270"/>
    <lineage>
        <taxon>Bacteria</taxon>
        <taxon>Bacillati</taxon>
        <taxon>Cyanobacteriota</taxon>
        <taxon>Cyanophyceae</taxon>
        <taxon>Oscillatoriophycideae</taxon>
        <taxon>Chroococcales</taxon>
        <taxon>Microcystaceae</taxon>
        <taxon>Microcystis</taxon>
    </lineage>
</organism>
<dbReference type="AlphaFoldDB" id="A0A552HFR6"/>
<name>A0A552HFR6_MICVR</name>
<protein>
    <submittedName>
        <fullName evidence="1">Uncharacterized protein</fullName>
    </submittedName>
</protein>
<comment type="caution">
    <text evidence="1">The sequence shown here is derived from an EMBL/GenBank/DDBJ whole genome shotgun (WGS) entry which is preliminary data.</text>
</comment>
<dbReference type="Proteomes" id="UP000320674">
    <property type="component" value="Unassembled WGS sequence"/>
</dbReference>
<gene>
    <name evidence="1" type="ORF">EWV77_17445</name>
</gene>
<reference evidence="1 2" key="1">
    <citation type="submission" date="2019-01" db="EMBL/GenBank/DDBJ databases">
        <title>Coherence of Microcystis species and biogeography revealed through population genomics.</title>
        <authorList>
            <person name="Perez-Carrascal O.M."/>
            <person name="Terrat Y."/>
            <person name="Giani A."/>
            <person name="Fortin N."/>
            <person name="Tromas N."/>
            <person name="Shapiro B.J."/>
        </authorList>
    </citation>
    <scope>NUCLEOTIDE SEQUENCE [LARGE SCALE GENOMIC DNA]</scope>
    <source>
        <strain evidence="1">Mv_BB_P_19951000_S68D</strain>
    </source>
</reference>
<evidence type="ECO:0000313" key="1">
    <source>
        <dbReference type="EMBL" id="TRU70052.1"/>
    </source>
</evidence>
<sequence length="74" mass="7968">MAVTPKPEKLISEPLSEQEAKALNIPSLSNSSQNSKAIFLQQAGTLSDDSSLADLRDSIYQARGRSETEDDVSS</sequence>
<accession>A0A552HFR6</accession>
<proteinExistence type="predicted"/>